<proteinExistence type="predicted"/>
<protein>
    <submittedName>
        <fullName evidence="1">Uncharacterized protein</fullName>
    </submittedName>
</protein>
<gene>
    <name evidence="1" type="ORF">VD17_18170</name>
</gene>
<dbReference type="OrthoDB" id="6969759at2"/>
<sequence>MGEEKLAPSVPAAVAAAMEVDFGMPVTAYLLAAVDSPPILMGTVYGDTTGRFREGASIRTSSILKVFFIDGYSLFRTVGGSLYVVVSWIPPGSNIYMNRIYH</sequence>
<evidence type="ECO:0000313" key="1">
    <source>
        <dbReference type="EMBL" id="KJZ64393.1"/>
    </source>
</evidence>
<dbReference type="RefSeq" id="WP_046054975.1">
    <property type="nucleotide sequence ID" value="NZ_LACH01000039.1"/>
</dbReference>
<organism evidence="1 2">
    <name type="scientific">Pseudomonas fluorescens</name>
    <dbReference type="NCBI Taxonomy" id="294"/>
    <lineage>
        <taxon>Bacteria</taxon>
        <taxon>Pseudomonadati</taxon>
        <taxon>Pseudomonadota</taxon>
        <taxon>Gammaproteobacteria</taxon>
        <taxon>Pseudomonadales</taxon>
        <taxon>Pseudomonadaceae</taxon>
        <taxon>Pseudomonas</taxon>
    </lineage>
</organism>
<accession>A0A0F4V6A0</accession>
<dbReference type="PATRIC" id="fig|294.133.peg.3259"/>
<dbReference type="EMBL" id="LACH01000039">
    <property type="protein sequence ID" value="KJZ64393.1"/>
    <property type="molecule type" value="Genomic_DNA"/>
</dbReference>
<comment type="caution">
    <text evidence="1">The sequence shown here is derived from an EMBL/GenBank/DDBJ whole genome shotgun (WGS) entry which is preliminary data.</text>
</comment>
<evidence type="ECO:0000313" key="2">
    <source>
        <dbReference type="Proteomes" id="UP000033400"/>
    </source>
</evidence>
<dbReference type="Proteomes" id="UP000033400">
    <property type="component" value="Unassembled WGS sequence"/>
</dbReference>
<dbReference type="AlphaFoldDB" id="A0A0F4V6A0"/>
<name>A0A0F4V6A0_PSEFL</name>
<reference evidence="1 2" key="1">
    <citation type="submission" date="2015-03" db="EMBL/GenBank/DDBJ databases">
        <title>Comparative genomics of Pseudomonas insights into diversity of traits involved in vanlence and defense.</title>
        <authorList>
            <person name="Qin Y."/>
        </authorList>
    </citation>
    <scope>NUCLEOTIDE SEQUENCE [LARGE SCALE GENOMIC DNA]</scope>
    <source>
        <strain evidence="1 2">H24</strain>
    </source>
</reference>